<dbReference type="AlphaFoldDB" id="A0A4C1W1I9"/>
<keyword evidence="3" id="KW-1185">Reference proteome</keyword>
<gene>
    <name evidence="2" type="ORF">EVAR_84422_1</name>
</gene>
<protein>
    <submittedName>
        <fullName evidence="2">Uncharacterized protein</fullName>
    </submittedName>
</protein>
<evidence type="ECO:0000313" key="3">
    <source>
        <dbReference type="Proteomes" id="UP000299102"/>
    </source>
</evidence>
<evidence type="ECO:0000313" key="2">
    <source>
        <dbReference type="EMBL" id="GBP44931.1"/>
    </source>
</evidence>
<feature type="region of interest" description="Disordered" evidence="1">
    <location>
        <begin position="76"/>
        <end position="101"/>
    </location>
</feature>
<sequence>MSKRTSWHETCQFNLFARLLTTIENPLNLVLVATRLNIEDARALLREPTSSENLLKVRKGRDAPSARVRVYFNAGLRPYGSGTPQSPSKSYKKQSLTADDSKQLMSSTRVLICSTVFGRKSFSGRRQLSELHRRTATRGPRR</sequence>
<comment type="caution">
    <text evidence="2">The sequence shown here is derived from an EMBL/GenBank/DDBJ whole genome shotgun (WGS) entry which is preliminary data.</text>
</comment>
<name>A0A4C1W1I9_EUMVA</name>
<evidence type="ECO:0000256" key="1">
    <source>
        <dbReference type="SAM" id="MobiDB-lite"/>
    </source>
</evidence>
<reference evidence="2 3" key="1">
    <citation type="journal article" date="2019" name="Commun. Biol.">
        <title>The bagworm genome reveals a unique fibroin gene that provides high tensile strength.</title>
        <authorList>
            <person name="Kono N."/>
            <person name="Nakamura H."/>
            <person name="Ohtoshi R."/>
            <person name="Tomita M."/>
            <person name="Numata K."/>
            <person name="Arakawa K."/>
        </authorList>
    </citation>
    <scope>NUCLEOTIDE SEQUENCE [LARGE SCALE GENOMIC DNA]</scope>
</reference>
<dbReference type="EMBL" id="BGZK01000461">
    <property type="protein sequence ID" value="GBP44931.1"/>
    <property type="molecule type" value="Genomic_DNA"/>
</dbReference>
<accession>A0A4C1W1I9</accession>
<organism evidence="2 3">
    <name type="scientific">Eumeta variegata</name>
    <name type="common">Bagworm moth</name>
    <name type="synonym">Eumeta japonica</name>
    <dbReference type="NCBI Taxonomy" id="151549"/>
    <lineage>
        <taxon>Eukaryota</taxon>
        <taxon>Metazoa</taxon>
        <taxon>Ecdysozoa</taxon>
        <taxon>Arthropoda</taxon>
        <taxon>Hexapoda</taxon>
        <taxon>Insecta</taxon>
        <taxon>Pterygota</taxon>
        <taxon>Neoptera</taxon>
        <taxon>Endopterygota</taxon>
        <taxon>Lepidoptera</taxon>
        <taxon>Glossata</taxon>
        <taxon>Ditrysia</taxon>
        <taxon>Tineoidea</taxon>
        <taxon>Psychidae</taxon>
        <taxon>Oiketicinae</taxon>
        <taxon>Eumeta</taxon>
    </lineage>
</organism>
<proteinExistence type="predicted"/>
<feature type="compositionally biased region" description="Low complexity" evidence="1">
    <location>
        <begin position="84"/>
        <end position="95"/>
    </location>
</feature>
<dbReference type="Proteomes" id="UP000299102">
    <property type="component" value="Unassembled WGS sequence"/>
</dbReference>